<dbReference type="SUPFAM" id="SSF55781">
    <property type="entry name" value="GAF domain-like"/>
    <property type="match status" value="1"/>
</dbReference>
<dbReference type="InterPro" id="IPR052155">
    <property type="entry name" value="Biofilm_reg_signaling"/>
</dbReference>
<dbReference type="NCBIfam" id="TIGR00254">
    <property type="entry name" value="GGDEF"/>
    <property type="match status" value="1"/>
</dbReference>
<evidence type="ECO:0000259" key="1">
    <source>
        <dbReference type="PROSITE" id="PS50112"/>
    </source>
</evidence>
<dbReference type="InterPro" id="IPR035965">
    <property type="entry name" value="PAS-like_dom_sf"/>
</dbReference>
<dbReference type="CDD" id="cd00130">
    <property type="entry name" value="PAS"/>
    <property type="match status" value="1"/>
</dbReference>
<gene>
    <name evidence="3" type="ORF">GCM10010970_23400</name>
</gene>
<name>A0ABQ2PA31_9NEIS</name>
<accession>A0ABQ2PA31</accession>
<dbReference type="InterPro" id="IPR029016">
    <property type="entry name" value="GAF-like_dom_sf"/>
</dbReference>
<dbReference type="PROSITE" id="PS50887">
    <property type="entry name" value="GGDEF"/>
    <property type="match status" value="1"/>
</dbReference>
<dbReference type="SMART" id="SM00091">
    <property type="entry name" value="PAS"/>
    <property type="match status" value="1"/>
</dbReference>
<dbReference type="Pfam" id="PF01590">
    <property type="entry name" value="GAF"/>
    <property type="match status" value="1"/>
</dbReference>
<sequence>MKTEYQPLSAGFADLLLDVVCAVDRTGRFVYVSAACERVFGYTPEEMVGRVMIDMVAPEDRARTLAEAGEVMSGKDRVGFENRYVRKDGRLVHVMWSARWSESDQLRVAVARDVTRRKRAEAMQAAVYAISEAAQVAEDAQALYRMIYQVVSPLIPADNFALALRDEQTGALVYPWYMEGARRIMAPRPRSLAQAFNHVFTTGLSLRLDDPTWSAALAADMAELPLAWLGVPLHGSKGSLGVLALMRTSGQTFDHDELEALQFISTQISMAIEHKEMQVRLQRQAQYDDLTGLPNRALLADRLDMAIARAQRDGRALALLYLDLDKFKMVNDLWGHAAGDGLLQEVARRLQKSVRRADTVARLSGDEFVVLLENFEPGNINETVQKLAVAVSQPVMIENHVHPLRVSIGVALYPEHGLDARQLLKHADSAMYQCKRSGGCAVQS</sequence>
<dbReference type="InterPro" id="IPR000014">
    <property type="entry name" value="PAS"/>
</dbReference>
<evidence type="ECO:0000259" key="2">
    <source>
        <dbReference type="PROSITE" id="PS50887"/>
    </source>
</evidence>
<feature type="domain" description="GGDEF" evidence="2">
    <location>
        <begin position="315"/>
        <end position="444"/>
    </location>
</feature>
<reference evidence="4" key="1">
    <citation type="journal article" date="2019" name="Int. J. Syst. Evol. Microbiol.">
        <title>The Global Catalogue of Microorganisms (GCM) 10K type strain sequencing project: providing services to taxonomists for standard genome sequencing and annotation.</title>
        <authorList>
            <consortium name="The Broad Institute Genomics Platform"/>
            <consortium name="The Broad Institute Genome Sequencing Center for Infectious Disease"/>
            <person name="Wu L."/>
            <person name="Ma J."/>
        </authorList>
    </citation>
    <scope>NUCLEOTIDE SEQUENCE [LARGE SCALE GENOMIC DNA]</scope>
    <source>
        <strain evidence="4">CGMCC 1.8859</strain>
    </source>
</reference>
<dbReference type="Pfam" id="PF00990">
    <property type="entry name" value="GGDEF"/>
    <property type="match status" value="1"/>
</dbReference>
<feature type="domain" description="PAS" evidence="1">
    <location>
        <begin position="22"/>
        <end position="75"/>
    </location>
</feature>
<keyword evidence="4" id="KW-1185">Reference proteome</keyword>
<dbReference type="NCBIfam" id="TIGR00229">
    <property type="entry name" value="sensory_box"/>
    <property type="match status" value="1"/>
</dbReference>
<dbReference type="InterPro" id="IPR043128">
    <property type="entry name" value="Rev_trsase/Diguanyl_cyclase"/>
</dbReference>
<protein>
    <submittedName>
        <fullName evidence="3">Diguanylate cyclase</fullName>
    </submittedName>
</protein>
<dbReference type="PROSITE" id="PS50112">
    <property type="entry name" value="PAS"/>
    <property type="match status" value="1"/>
</dbReference>
<proteinExistence type="predicted"/>
<dbReference type="InterPro" id="IPR000160">
    <property type="entry name" value="GGDEF_dom"/>
</dbReference>
<comment type="caution">
    <text evidence="3">The sequence shown here is derived from an EMBL/GenBank/DDBJ whole genome shotgun (WGS) entry which is preliminary data.</text>
</comment>
<dbReference type="CDD" id="cd01949">
    <property type="entry name" value="GGDEF"/>
    <property type="match status" value="1"/>
</dbReference>
<dbReference type="PANTHER" id="PTHR44757">
    <property type="entry name" value="DIGUANYLATE CYCLASE DGCP"/>
    <property type="match status" value="1"/>
</dbReference>
<organism evidence="3 4">
    <name type="scientific">Silvimonas iriomotensis</name>
    <dbReference type="NCBI Taxonomy" id="449662"/>
    <lineage>
        <taxon>Bacteria</taxon>
        <taxon>Pseudomonadati</taxon>
        <taxon>Pseudomonadota</taxon>
        <taxon>Betaproteobacteria</taxon>
        <taxon>Neisseriales</taxon>
        <taxon>Chitinibacteraceae</taxon>
        <taxon>Silvimonas</taxon>
    </lineage>
</organism>
<dbReference type="SMART" id="SM00065">
    <property type="entry name" value="GAF"/>
    <property type="match status" value="1"/>
</dbReference>
<dbReference type="Gene3D" id="3.30.70.270">
    <property type="match status" value="1"/>
</dbReference>
<dbReference type="RefSeq" id="WP_188704564.1">
    <property type="nucleotide sequence ID" value="NZ_BMLX01000003.1"/>
</dbReference>
<dbReference type="EMBL" id="BMLX01000003">
    <property type="protein sequence ID" value="GGP22072.1"/>
    <property type="molecule type" value="Genomic_DNA"/>
</dbReference>
<dbReference type="SMART" id="SM00267">
    <property type="entry name" value="GGDEF"/>
    <property type="match status" value="1"/>
</dbReference>
<evidence type="ECO:0000313" key="4">
    <source>
        <dbReference type="Proteomes" id="UP000637267"/>
    </source>
</evidence>
<dbReference type="SUPFAM" id="SSF55073">
    <property type="entry name" value="Nucleotide cyclase"/>
    <property type="match status" value="1"/>
</dbReference>
<dbReference type="InterPro" id="IPR003018">
    <property type="entry name" value="GAF"/>
</dbReference>
<evidence type="ECO:0000313" key="3">
    <source>
        <dbReference type="EMBL" id="GGP22072.1"/>
    </source>
</evidence>
<dbReference type="PANTHER" id="PTHR44757:SF2">
    <property type="entry name" value="BIOFILM ARCHITECTURE MAINTENANCE PROTEIN MBAA"/>
    <property type="match status" value="1"/>
</dbReference>
<dbReference type="Pfam" id="PF08447">
    <property type="entry name" value="PAS_3"/>
    <property type="match status" value="1"/>
</dbReference>
<dbReference type="Gene3D" id="3.30.450.40">
    <property type="match status" value="1"/>
</dbReference>
<dbReference type="Gene3D" id="3.30.450.20">
    <property type="entry name" value="PAS domain"/>
    <property type="match status" value="1"/>
</dbReference>
<dbReference type="SUPFAM" id="SSF55785">
    <property type="entry name" value="PYP-like sensor domain (PAS domain)"/>
    <property type="match status" value="1"/>
</dbReference>
<dbReference type="Proteomes" id="UP000637267">
    <property type="component" value="Unassembled WGS sequence"/>
</dbReference>
<dbReference type="InterPro" id="IPR029787">
    <property type="entry name" value="Nucleotide_cyclase"/>
</dbReference>
<dbReference type="InterPro" id="IPR013655">
    <property type="entry name" value="PAS_fold_3"/>
</dbReference>